<gene>
    <name evidence="1" type="ORF">ElyMa_002238800</name>
</gene>
<dbReference type="AlphaFoldDB" id="A0AAV4FXN8"/>
<reference evidence="1 2" key="1">
    <citation type="journal article" date="2021" name="Elife">
        <title>Chloroplast acquisition without the gene transfer in kleptoplastic sea slugs, Plakobranchus ocellatus.</title>
        <authorList>
            <person name="Maeda T."/>
            <person name="Takahashi S."/>
            <person name="Yoshida T."/>
            <person name="Shimamura S."/>
            <person name="Takaki Y."/>
            <person name="Nagai Y."/>
            <person name="Toyoda A."/>
            <person name="Suzuki Y."/>
            <person name="Arimoto A."/>
            <person name="Ishii H."/>
            <person name="Satoh N."/>
            <person name="Nishiyama T."/>
            <person name="Hasebe M."/>
            <person name="Maruyama T."/>
            <person name="Minagawa J."/>
            <person name="Obokata J."/>
            <person name="Shigenobu S."/>
        </authorList>
    </citation>
    <scope>NUCLEOTIDE SEQUENCE [LARGE SCALE GENOMIC DNA]</scope>
</reference>
<comment type="caution">
    <text evidence="1">The sequence shown here is derived from an EMBL/GenBank/DDBJ whole genome shotgun (WGS) entry which is preliminary data.</text>
</comment>
<proteinExistence type="predicted"/>
<evidence type="ECO:0000313" key="2">
    <source>
        <dbReference type="Proteomes" id="UP000762676"/>
    </source>
</evidence>
<dbReference type="EMBL" id="BMAT01004639">
    <property type="protein sequence ID" value="GFR77478.1"/>
    <property type="molecule type" value="Genomic_DNA"/>
</dbReference>
<protein>
    <submittedName>
        <fullName evidence="1">Uncharacterized protein</fullName>
    </submittedName>
</protein>
<name>A0AAV4FXN8_9GAST</name>
<organism evidence="1 2">
    <name type="scientific">Elysia marginata</name>
    <dbReference type="NCBI Taxonomy" id="1093978"/>
    <lineage>
        <taxon>Eukaryota</taxon>
        <taxon>Metazoa</taxon>
        <taxon>Spiralia</taxon>
        <taxon>Lophotrochozoa</taxon>
        <taxon>Mollusca</taxon>
        <taxon>Gastropoda</taxon>
        <taxon>Heterobranchia</taxon>
        <taxon>Euthyneura</taxon>
        <taxon>Panpulmonata</taxon>
        <taxon>Sacoglossa</taxon>
        <taxon>Placobranchoidea</taxon>
        <taxon>Plakobranchidae</taxon>
        <taxon>Elysia</taxon>
    </lineage>
</organism>
<accession>A0AAV4FXN8</accession>
<dbReference type="Proteomes" id="UP000762676">
    <property type="component" value="Unassembled WGS sequence"/>
</dbReference>
<sequence>MQKNSPGAALHQLYNPSMFSISSFSASYKRTGFAPNKPTCSALEFVDDDTAVRLTCTSDRVYPGAVCSVAVTKATAEFQEKYRLSVTATVVNSTRYPGDRELTCMFRMHLTHIQEGRYTFAVNFRAPVRDYMPTIKHADSVPALDLSKTG</sequence>
<evidence type="ECO:0000313" key="1">
    <source>
        <dbReference type="EMBL" id="GFR77478.1"/>
    </source>
</evidence>
<keyword evidence="2" id="KW-1185">Reference proteome</keyword>